<dbReference type="Pfam" id="PF09350">
    <property type="entry name" value="DJC28_CD"/>
    <property type="match status" value="1"/>
</dbReference>
<dbReference type="Proteomes" id="UP000523000">
    <property type="component" value="Unassembled WGS sequence"/>
</dbReference>
<sequence>MGRHSDPARARDHALEAARYRDSRQEAADPVPVDEYAQSTGRRFGEPEADADTAPTRFHETDEVWEVANSAIDAAMARGDFDNLAYAGKPIPGLGTNSDPDWWIKGMLQREQVSGIGPPALMLRKEDAELDELLDAEGSEARVREILTDFNSRIIEARRQLAGGPPVITRLRGIDAEITAWRDRRTERSAVAAPDPAAAAPTPARRGWLARLFGPRGH</sequence>
<feature type="domain" description="DnaJ homologue subfamily C member 28 conserved" evidence="2">
    <location>
        <begin position="68"/>
        <end position="135"/>
    </location>
</feature>
<evidence type="ECO:0000313" key="3">
    <source>
        <dbReference type="EMBL" id="MBB2994891.1"/>
    </source>
</evidence>
<dbReference type="EMBL" id="JACHVS010000001">
    <property type="protein sequence ID" value="MBB2994891.1"/>
    <property type="molecule type" value="Genomic_DNA"/>
</dbReference>
<keyword evidence="4" id="KW-1185">Reference proteome</keyword>
<dbReference type="AlphaFoldDB" id="A0A839QS70"/>
<comment type="caution">
    <text evidence="3">The sequence shown here is derived from an EMBL/GenBank/DDBJ whole genome shotgun (WGS) entry which is preliminary data.</text>
</comment>
<feature type="compositionally biased region" description="Low complexity" evidence="1">
    <location>
        <begin position="190"/>
        <end position="204"/>
    </location>
</feature>
<feature type="region of interest" description="Disordered" evidence="1">
    <location>
        <begin position="1"/>
        <end position="57"/>
    </location>
</feature>
<gene>
    <name evidence="3" type="ORF">E9229_001082</name>
</gene>
<reference evidence="3 4" key="1">
    <citation type="submission" date="2020-08" db="EMBL/GenBank/DDBJ databases">
        <title>Sequencing the genomes of 1000 actinobacteria strains.</title>
        <authorList>
            <person name="Klenk H.-P."/>
        </authorList>
    </citation>
    <scope>NUCLEOTIDE SEQUENCE [LARGE SCALE GENOMIC DNA]</scope>
    <source>
        <strain evidence="3 4">DSM 22826</strain>
    </source>
</reference>
<feature type="compositionally biased region" description="Basic and acidic residues" evidence="1">
    <location>
        <begin position="1"/>
        <end position="27"/>
    </location>
</feature>
<evidence type="ECO:0000313" key="4">
    <source>
        <dbReference type="Proteomes" id="UP000523000"/>
    </source>
</evidence>
<protein>
    <recommendedName>
        <fullName evidence="2">DnaJ homologue subfamily C member 28 conserved domain-containing protein</fullName>
    </recommendedName>
</protein>
<dbReference type="InterPro" id="IPR018961">
    <property type="entry name" value="DnaJ_homolog_subfam-C_membr-28"/>
</dbReference>
<name>A0A839QS70_9MICC</name>
<accession>A0A839QS70</accession>
<evidence type="ECO:0000259" key="2">
    <source>
        <dbReference type="Pfam" id="PF09350"/>
    </source>
</evidence>
<dbReference type="RefSeq" id="WP_183510217.1">
    <property type="nucleotide sequence ID" value="NZ_BAABGK010000013.1"/>
</dbReference>
<evidence type="ECO:0000256" key="1">
    <source>
        <dbReference type="SAM" id="MobiDB-lite"/>
    </source>
</evidence>
<organism evidence="3 4">
    <name type="scientific">Paeniglutamicibacter cryotolerans</name>
    <dbReference type="NCBI Taxonomy" id="670079"/>
    <lineage>
        <taxon>Bacteria</taxon>
        <taxon>Bacillati</taxon>
        <taxon>Actinomycetota</taxon>
        <taxon>Actinomycetes</taxon>
        <taxon>Micrococcales</taxon>
        <taxon>Micrococcaceae</taxon>
        <taxon>Paeniglutamicibacter</taxon>
    </lineage>
</organism>
<proteinExistence type="predicted"/>
<feature type="region of interest" description="Disordered" evidence="1">
    <location>
        <begin position="185"/>
        <end position="204"/>
    </location>
</feature>